<evidence type="ECO:0000256" key="9">
    <source>
        <dbReference type="ARBA" id="ARBA00022741"/>
    </source>
</evidence>
<feature type="transmembrane region" description="Helical" evidence="16">
    <location>
        <begin position="394"/>
        <end position="415"/>
    </location>
</feature>
<evidence type="ECO:0000256" key="5">
    <source>
        <dbReference type="ARBA" id="ARBA00022475"/>
    </source>
</evidence>
<dbReference type="InterPro" id="IPR011527">
    <property type="entry name" value="ABC1_TM_dom"/>
</dbReference>
<dbReference type="Pfam" id="PF24357">
    <property type="entry name" value="TMD0_ABC"/>
    <property type="match status" value="1"/>
</dbReference>
<evidence type="ECO:0000256" key="3">
    <source>
        <dbReference type="ARBA" id="ARBA00009726"/>
    </source>
</evidence>
<feature type="domain" description="ABC transmembrane type-1" evidence="18">
    <location>
        <begin position="284"/>
        <end position="565"/>
    </location>
</feature>
<evidence type="ECO:0000256" key="11">
    <source>
        <dbReference type="ARBA" id="ARBA00022967"/>
    </source>
</evidence>
<keyword evidence="11" id="KW-1278">Translocase</keyword>
<dbReference type="FunFam" id="1.20.1560.10:FF:000020">
    <property type="entry name" value="ABC metal ion transporter"/>
    <property type="match status" value="1"/>
</dbReference>
<dbReference type="GO" id="GO:0005886">
    <property type="term" value="C:plasma membrane"/>
    <property type="evidence" value="ECO:0007669"/>
    <property type="project" value="UniProtKB-SubCell"/>
</dbReference>
<feature type="transmembrane region" description="Helical" evidence="16">
    <location>
        <begin position="36"/>
        <end position="54"/>
    </location>
</feature>
<dbReference type="EC" id="7.6.2.3" evidence="14"/>
<feature type="transmembrane region" description="Helical" evidence="16">
    <location>
        <begin position="74"/>
        <end position="93"/>
    </location>
</feature>
<evidence type="ECO:0000256" key="14">
    <source>
        <dbReference type="ARBA" id="ARBA00024220"/>
    </source>
</evidence>
<comment type="subcellular location">
    <subcellularLocation>
        <location evidence="2">Cell membrane</location>
        <topology evidence="2">Multi-pass membrane protein</topology>
    </subcellularLocation>
    <subcellularLocation>
        <location evidence="1">Vacuole membrane</location>
        <topology evidence="1">Multi-pass membrane protein</topology>
    </subcellularLocation>
</comment>
<sequence length="1483" mass="168965">MNFKWLDNFCNSTFWNTTLTWNTSYPELTSCFERTVLVWIPCIYLWMFSGVEIYYYIHSRKRKIYLNWLNTTKFFMVSSICSFIVVRAIWHIIDRYNSHLLIRNVDIVVPITELITYLLVMIHMELNRRMGFRTSGILFIFWFFCTFCGALKVYSVISKWNDNSIFDKSYIFQYTMTLCMFVLNCFADYPSSDYDYKRFQRCCPEEGSSFLSRILFSWFTPLAWQGYKNLLEVSDLWDLRLEDMTRNVVPLFDKHWKNTQKKCGNSKPASVLPALVKSFGMTNLMGAFLKIIQDSLTFVSPFVLRWLINFVNEDEEMWKGFLYAFLLYAAASVQTLFLSQYFYRMFIIGVQVRTALISAIYRKSLRISCFCRKDNTIGEIVNLMAVDTQNFVDLLTYLNMIWSSPFQIIFSLILLWQTLGISVIAGVTTLIILIPLNTYIVNKTKTFQIKQMEYKDERIKVTNEVLSGIKILKLYAWELNFEDVIQKIRAKELYERKKASFMNAGSNFIWTCAPFLVSFVTFATYVFIDENNVLDATTAFVSISLFNILRFPMSMLPNLMSNIAQTAISLKRINKFMNLPEIDPRCVSHESQEDGALIIKNGNFAWGNEPILKNIDIKLPKGSLTAIIGHVGSGKSSLISALLGEMEKKDGQVNTIGTIAYVSQQAWIQNATLKNNILFGRKYNKDFYNSVVEACALKEDFQMLPGGDQTEIGEKGINLSGGQKQRVNIARAVYAQRDIYLFDDPLSAVDCHVAEHLFDRLIGPKGLLRNKTRVLSTHHITYLPQVDQLLVLKNGCISERGTYQELVKSKGAFAEFLEQHLRDCTESDDDIKMTELTSHSVGVPSAQILLNKLQEITNEKSRTNTPMGSLRLDKSPSIISREKSHYEDSIAESEHNFGQLTETEKMNVGGVSLKIYKQYIMSIGPMLSVFILFSNVLYQALGVGSSFWLSDWSNDKDAIIPSKKDKYLAVYGILGLGQGIASFLLSFAFAQGFYLSSVKAHQILLSSCIRALQSFFDTTPLGRILNRFSNDMNCLDNTLPIAVYQAVTTLFVLAGTLFVISYNSPIFLVLILLTGIVYFFIQRIYQTTCRQLKRMESVSRSPIYSFFSETLTGTSVIRAFVQQERFISELNKRLDVNQICYFYGLVANRWLAVRLESIANLIILFTALVTVIGRDSISPGIVGLSVSYALQITQTLNWLVRTICDVETNIVAIERLQEYYDAPQEAAWEIKDTTPEISWPRYGSVRFENYSVRYRPGLDLVLKNIDVHIAGGEKVGIVGRTGAGKSSLTLCLFRIIEAAEGAIYIDGIDISKLGLHSLRSKITIIPQDAVLFSGTLRMNLDPFNKHTDEEIWAALEHANLKKLVAEYPNGLSNSVSESGENVSIGQRQLICLARALLRKTKLFILDEATAAVDLETDELIQKTIRAQFHDCTILTIAHRLNTVMDYDKIIVLDEGCIREFGTPQDLIGQRGIFYGMCKESKLI</sequence>
<evidence type="ECO:0000259" key="17">
    <source>
        <dbReference type="PROSITE" id="PS50893"/>
    </source>
</evidence>
<dbReference type="Gene3D" id="1.20.1560.10">
    <property type="entry name" value="ABC transporter type 1, transmembrane domain"/>
    <property type="match status" value="2"/>
</dbReference>
<dbReference type="FunFam" id="3.40.50.300:FF:000812">
    <property type="entry name" value="multidrug resistance-associated protein 1 isoform X15"/>
    <property type="match status" value="1"/>
</dbReference>
<keyword evidence="12 16" id="KW-1133">Transmembrane helix</keyword>
<feature type="domain" description="ABC transporter" evidence="17">
    <location>
        <begin position="1245"/>
        <end position="1479"/>
    </location>
</feature>
<accession>A0AAW1UZW9</accession>
<reference evidence="19 20" key="1">
    <citation type="submission" date="2023-03" db="EMBL/GenBank/DDBJ databases">
        <title>Genome insight into feeding habits of ladybird beetles.</title>
        <authorList>
            <person name="Li H.-S."/>
            <person name="Huang Y.-H."/>
            <person name="Pang H."/>
        </authorList>
    </citation>
    <scope>NUCLEOTIDE SEQUENCE [LARGE SCALE GENOMIC DNA]</scope>
    <source>
        <strain evidence="19">SYSU_2023b</strain>
        <tissue evidence="19">Whole body</tissue>
    </source>
</reference>
<feature type="domain" description="ABC transporter" evidence="17">
    <location>
        <begin position="597"/>
        <end position="819"/>
    </location>
</feature>
<dbReference type="SMART" id="SM00382">
    <property type="entry name" value="AAA"/>
    <property type="match status" value="2"/>
</dbReference>
<dbReference type="InterPro" id="IPR056227">
    <property type="entry name" value="TMD0_ABC"/>
</dbReference>
<dbReference type="PROSITE" id="PS00211">
    <property type="entry name" value="ABC_TRANSPORTER_1"/>
    <property type="match status" value="1"/>
</dbReference>
<evidence type="ECO:0000256" key="16">
    <source>
        <dbReference type="SAM" id="Phobius"/>
    </source>
</evidence>
<comment type="catalytic activity">
    <reaction evidence="15">
        <text>leukotriene C4(in) + ATP + H2O = leukotriene C4(out) + ADP + phosphate + H(+)</text>
        <dbReference type="Rhea" id="RHEA:38963"/>
        <dbReference type="ChEBI" id="CHEBI:15377"/>
        <dbReference type="ChEBI" id="CHEBI:15378"/>
        <dbReference type="ChEBI" id="CHEBI:30616"/>
        <dbReference type="ChEBI" id="CHEBI:43474"/>
        <dbReference type="ChEBI" id="CHEBI:57973"/>
        <dbReference type="ChEBI" id="CHEBI:456216"/>
    </reaction>
    <physiologicalReaction direction="left-to-right" evidence="15">
        <dbReference type="Rhea" id="RHEA:38964"/>
    </physiologicalReaction>
</comment>
<dbReference type="InterPro" id="IPR005292">
    <property type="entry name" value="MRP"/>
</dbReference>
<keyword evidence="8" id="KW-0677">Repeat</keyword>
<evidence type="ECO:0000313" key="20">
    <source>
        <dbReference type="Proteomes" id="UP001431783"/>
    </source>
</evidence>
<feature type="transmembrane region" description="Helical" evidence="16">
    <location>
        <begin position="421"/>
        <end position="442"/>
    </location>
</feature>
<keyword evidence="20" id="KW-1185">Reference proteome</keyword>
<dbReference type="InterPro" id="IPR003593">
    <property type="entry name" value="AAA+_ATPase"/>
</dbReference>
<evidence type="ECO:0000256" key="1">
    <source>
        <dbReference type="ARBA" id="ARBA00004128"/>
    </source>
</evidence>
<evidence type="ECO:0000256" key="12">
    <source>
        <dbReference type="ARBA" id="ARBA00022989"/>
    </source>
</evidence>
<dbReference type="GO" id="GO:0015431">
    <property type="term" value="F:ABC-type glutathione S-conjugate transporter activity"/>
    <property type="evidence" value="ECO:0007669"/>
    <property type="project" value="UniProtKB-EC"/>
</dbReference>
<dbReference type="InterPro" id="IPR050173">
    <property type="entry name" value="ABC_transporter_C-like"/>
</dbReference>
<keyword evidence="7 16" id="KW-0812">Transmembrane</keyword>
<keyword evidence="4" id="KW-0813">Transport</keyword>
<dbReference type="InterPro" id="IPR003439">
    <property type="entry name" value="ABC_transporter-like_ATP-bd"/>
</dbReference>
<dbReference type="EMBL" id="JARQZJ010000098">
    <property type="protein sequence ID" value="KAK9886053.1"/>
    <property type="molecule type" value="Genomic_DNA"/>
</dbReference>
<dbReference type="Pfam" id="PF00005">
    <property type="entry name" value="ABC_tran"/>
    <property type="match status" value="2"/>
</dbReference>
<dbReference type="Pfam" id="PF00664">
    <property type="entry name" value="ABC_membrane"/>
    <property type="match status" value="2"/>
</dbReference>
<dbReference type="FunFam" id="3.40.50.300:FF:000074">
    <property type="entry name" value="Multidrug resistance-associated protein 5 isoform 1"/>
    <property type="match status" value="1"/>
</dbReference>
<dbReference type="FunFam" id="1.20.1560.10:FF:000001">
    <property type="entry name" value="ATP-binding cassette subfamily C member 1"/>
    <property type="match status" value="1"/>
</dbReference>
<dbReference type="GO" id="GO:0005774">
    <property type="term" value="C:vacuolar membrane"/>
    <property type="evidence" value="ECO:0007669"/>
    <property type="project" value="UniProtKB-SubCell"/>
</dbReference>
<proteinExistence type="inferred from homology"/>
<dbReference type="Gene3D" id="3.40.50.300">
    <property type="entry name" value="P-loop containing nucleotide triphosphate hydrolases"/>
    <property type="match status" value="2"/>
</dbReference>
<dbReference type="CDD" id="cd03244">
    <property type="entry name" value="ABCC_MRP_domain2"/>
    <property type="match status" value="1"/>
</dbReference>
<dbReference type="Proteomes" id="UP001431783">
    <property type="component" value="Unassembled WGS sequence"/>
</dbReference>
<keyword evidence="9" id="KW-0547">Nucleotide-binding</keyword>
<name>A0AAW1UZW9_9CUCU</name>
<evidence type="ECO:0000256" key="2">
    <source>
        <dbReference type="ARBA" id="ARBA00004651"/>
    </source>
</evidence>
<feature type="transmembrane region" description="Helical" evidence="16">
    <location>
        <begin position="105"/>
        <end position="124"/>
    </location>
</feature>
<comment type="caution">
    <text evidence="19">The sequence shown here is derived from an EMBL/GenBank/DDBJ whole genome shotgun (WGS) entry which is preliminary data.</text>
</comment>
<organism evidence="19 20">
    <name type="scientific">Henosepilachna vigintioctopunctata</name>
    <dbReference type="NCBI Taxonomy" id="420089"/>
    <lineage>
        <taxon>Eukaryota</taxon>
        <taxon>Metazoa</taxon>
        <taxon>Ecdysozoa</taxon>
        <taxon>Arthropoda</taxon>
        <taxon>Hexapoda</taxon>
        <taxon>Insecta</taxon>
        <taxon>Pterygota</taxon>
        <taxon>Neoptera</taxon>
        <taxon>Endopterygota</taxon>
        <taxon>Coleoptera</taxon>
        <taxon>Polyphaga</taxon>
        <taxon>Cucujiformia</taxon>
        <taxon>Coccinelloidea</taxon>
        <taxon>Coccinellidae</taxon>
        <taxon>Epilachninae</taxon>
        <taxon>Epilachnini</taxon>
        <taxon>Henosepilachna</taxon>
    </lineage>
</organism>
<feature type="transmembrane region" description="Helical" evidence="16">
    <location>
        <begin position="1041"/>
        <end position="1060"/>
    </location>
</feature>
<dbReference type="PROSITE" id="PS50929">
    <property type="entry name" value="ABC_TM1F"/>
    <property type="match status" value="2"/>
</dbReference>
<dbReference type="CDD" id="cd03250">
    <property type="entry name" value="ABCC_MRP_domain1"/>
    <property type="match status" value="1"/>
</dbReference>
<dbReference type="GO" id="GO:0005524">
    <property type="term" value="F:ATP binding"/>
    <property type="evidence" value="ECO:0007669"/>
    <property type="project" value="UniProtKB-KW"/>
</dbReference>
<dbReference type="CDD" id="cd18603">
    <property type="entry name" value="ABC_6TM_MRP1_2_3_6_D2_like"/>
    <property type="match status" value="1"/>
</dbReference>
<keyword evidence="10" id="KW-0067">ATP-binding</keyword>
<evidence type="ECO:0000256" key="8">
    <source>
        <dbReference type="ARBA" id="ARBA00022737"/>
    </source>
</evidence>
<dbReference type="PANTHER" id="PTHR24223:SF443">
    <property type="entry name" value="MULTIDRUG-RESISTANCE LIKE PROTEIN 1, ISOFORM I"/>
    <property type="match status" value="1"/>
</dbReference>
<evidence type="ECO:0000259" key="18">
    <source>
        <dbReference type="PROSITE" id="PS50929"/>
    </source>
</evidence>
<feature type="transmembrane region" description="Helical" evidence="16">
    <location>
        <begin position="169"/>
        <end position="189"/>
    </location>
</feature>
<evidence type="ECO:0000256" key="7">
    <source>
        <dbReference type="ARBA" id="ARBA00022692"/>
    </source>
</evidence>
<feature type="transmembrane region" description="Helical" evidence="16">
    <location>
        <begin position="287"/>
        <end position="308"/>
    </location>
</feature>
<dbReference type="PANTHER" id="PTHR24223">
    <property type="entry name" value="ATP-BINDING CASSETTE SUB-FAMILY C"/>
    <property type="match status" value="1"/>
</dbReference>
<keyword evidence="13 16" id="KW-0472">Membrane</keyword>
<evidence type="ECO:0000256" key="4">
    <source>
        <dbReference type="ARBA" id="ARBA00022448"/>
    </source>
</evidence>
<keyword evidence="6" id="KW-0926">Vacuole</keyword>
<dbReference type="SUPFAM" id="SSF90123">
    <property type="entry name" value="ABC transporter transmembrane region"/>
    <property type="match status" value="2"/>
</dbReference>
<dbReference type="CDD" id="cd18595">
    <property type="entry name" value="ABC_6TM_MRP1_2_3_6_D1_like"/>
    <property type="match status" value="1"/>
</dbReference>
<feature type="transmembrane region" description="Helical" evidence="16">
    <location>
        <begin position="927"/>
        <end position="948"/>
    </location>
</feature>
<evidence type="ECO:0000256" key="13">
    <source>
        <dbReference type="ARBA" id="ARBA00023136"/>
    </source>
</evidence>
<feature type="transmembrane region" description="Helical" evidence="16">
    <location>
        <begin position="136"/>
        <end position="157"/>
    </location>
</feature>
<protein>
    <recommendedName>
        <fullName evidence="14">ABC-type glutathione-S-conjugate transporter</fullName>
        <ecNumber evidence="14">7.6.2.3</ecNumber>
    </recommendedName>
</protein>
<dbReference type="GO" id="GO:0000323">
    <property type="term" value="C:lytic vacuole"/>
    <property type="evidence" value="ECO:0007669"/>
    <property type="project" value="UniProtKB-ARBA"/>
</dbReference>
<feature type="transmembrane region" description="Helical" evidence="16">
    <location>
        <begin position="1066"/>
        <end position="1085"/>
    </location>
</feature>
<dbReference type="GO" id="GO:0016887">
    <property type="term" value="F:ATP hydrolysis activity"/>
    <property type="evidence" value="ECO:0007669"/>
    <property type="project" value="InterPro"/>
</dbReference>
<evidence type="ECO:0000256" key="6">
    <source>
        <dbReference type="ARBA" id="ARBA00022554"/>
    </source>
</evidence>
<dbReference type="NCBIfam" id="TIGR00957">
    <property type="entry name" value="MRP_assoc_pro"/>
    <property type="match status" value="1"/>
</dbReference>
<feature type="transmembrane region" description="Helical" evidence="16">
    <location>
        <begin position="968"/>
        <end position="990"/>
    </location>
</feature>
<comment type="similarity">
    <text evidence="3">Belongs to the ABC transporter superfamily. ABCC family. Conjugate transporter (TC 3.A.1.208) subfamily.</text>
</comment>
<feature type="transmembrane region" description="Helical" evidence="16">
    <location>
        <begin position="1151"/>
        <end position="1172"/>
    </location>
</feature>
<evidence type="ECO:0000256" key="10">
    <source>
        <dbReference type="ARBA" id="ARBA00022840"/>
    </source>
</evidence>
<dbReference type="InterPro" id="IPR027417">
    <property type="entry name" value="P-loop_NTPase"/>
</dbReference>
<evidence type="ECO:0000313" key="19">
    <source>
        <dbReference type="EMBL" id="KAK9886053.1"/>
    </source>
</evidence>
<evidence type="ECO:0000256" key="15">
    <source>
        <dbReference type="ARBA" id="ARBA00047523"/>
    </source>
</evidence>
<feature type="transmembrane region" description="Helical" evidence="16">
    <location>
        <begin position="507"/>
        <end position="528"/>
    </location>
</feature>
<dbReference type="InterPro" id="IPR017871">
    <property type="entry name" value="ABC_transporter-like_CS"/>
</dbReference>
<dbReference type="PROSITE" id="PS50893">
    <property type="entry name" value="ABC_TRANSPORTER_2"/>
    <property type="match status" value="2"/>
</dbReference>
<feature type="transmembrane region" description="Helical" evidence="16">
    <location>
        <begin position="320"/>
        <end position="337"/>
    </location>
</feature>
<feature type="domain" description="ABC transmembrane type-1" evidence="18">
    <location>
        <begin position="929"/>
        <end position="1208"/>
    </location>
</feature>
<dbReference type="InterPro" id="IPR036640">
    <property type="entry name" value="ABC1_TM_sf"/>
</dbReference>
<dbReference type="SUPFAM" id="SSF52540">
    <property type="entry name" value="P-loop containing nucleoside triphosphate hydrolases"/>
    <property type="match status" value="2"/>
</dbReference>
<keyword evidence="5" id="KW-1003">Cell membrane</keyword>
<gene>
    <name evidence="19" type="ORF">WA026_014836</name>
</gene>